<dbReference type="CDD" id="cd03220">
    <property type="entry name" value="ABC_KpsT_Wzt"/>
    <property type="match status" value="1"/>
</dbReference>
<dbReference type="Gene3D" id="3.40.50.300">
    <property type="entry name" value="P-loop containing nucleotide triphosphate hydrolases"/>
    <property type="match status" value="1"/>
</dbReference>
<evidence type="ECO:0000256" key="4">
    <source>
        <dbReference type="ARBA" id="ARBA00022840"/>
    </source>
</evidence>
<dbReference type="PROSITE" id="PS00211">
    <property type="entry name" value="ABC_TRANSPORTER_1"/>
    <property type="match status" value="1"/>
</dbReference>
<keyword evidence="4 6" id="KW-0067">ATP-binding</keyword>
<evidence type="ECO:0000256" key="2">
    <source>
        <dbReference type="ARBA" id="ARBA00022448"/>
    </source>
</evidence>
<feature type="domain" description="ABC transporter" evidence="5">
    <location>
        <begin position="5"/>
        <end position="242"/>
    </location>
</feature>
<evidence type="ECO:0000313" key="7">
    <source>
        <dbReference type="Proteomes" id="UP000777265"/>
    </source>
</evidence>
<proteinExistence type="inferred from homology"/>
<dbReference type="Pfam" id="PF00005">
    <property type="entry name" value="ABC_tran"/>
    <property type="match status" value="1"/>
</dbReference>
<dbReference type="GO" id="GO:0016887">
    <property type="term" value="F:ATP hydrolysis activity"/>
    <property type="evidence" value="ECO:0007669"/>
    <property type="project" value="InterPro"/>
</dbReference>
<dbReference type="InterPro" id="IPR027417">
    <property type="entry name" value="P-loop_NTPase"/>
</dbReference>
<accession>A0A971S286</accession>
<organism evidence="6 7">
    <name type="scientific">Syntrophorhabdus aromaticivorans</name>
    <dbReference type="NCBI Taxonomy" id="328301"/>
    <lineage>
        <taxon>Bacteria</taxon>
        <taxon>Pseudomonadati</taxon>
        <taxon>Thermodesulfobacteriota</taxon>
        <taxon>Syntrophorhabdia</taxon>
        <taxon>Syntrophorhabdales</taxon>
        <taxon>Syntrophorhabdaceae</taxon>
        <taxon>Syntrophorhabdus</taxon>
    </lineage>
</organism>
<dbReference type="GO" id="GO:0005524">
    <property type="term" value="F:ATP binding"/>
    <property type="evidence" value="ECO:0007669"/>
    <property type="project" value="UniProtKB-KW"/>
</dbReference>
<evidence type="ECO:0000313" key="6">
    <source>
        <dbReference type="EMBL" id="NLW36364.1"/>
    </source>
</evidence>
<comment type="caution">
    <text evidence="6">The sequence shown here is derived from an EMBL/GenBank/DDBJ whole genome shotgun (WGS) entry which is preliminary data.</text>
</comment>
<evidence type="ECO:0000256" key="1">
    <source>
        <dbReference type="ARBA" id="ARBA00005417"/>
    </source>
</evidence>
<dbReference type="SMART" id="SM00382">
    <property type="entry name" value="AAA"/>
    <property type="match status" value="1"/>
</dbReference>
<dbReference type="EMBL" id="JAAYEE010000239">
    <property type="protein sequence ID" value="NLW36364.1"/>
    <property type="molecule type" value="Genomic_DNA"/>
</dbReference>
<keyword evidence="2" id="KW-0813">Transport</keyword>
<dbReference type="Proteomes" id="UP000777265">
    <property type="component" value="Unassembled WGS sequence"/>
</dbReference>
<reference evidence="6" key="1">
    <citation type="journal article" date="2020" name="Biotechnol. Biofuels">
        <title>New insights from the biogas microbiome by comprehensive genome-resolved metagenomics of nearly 1600 species originating from multiple anaerobic digesters.</title>
        <authorList>
            <person name="Campanaro S."/>
            <person name="Treu L."/>
            <person name="Rodriguez-R L.M."/>
            <person name="Kovalovszki A."/>
            <person name="Ziels R.M."/>
            <person name="Maus I."/>
            <person name="Zhu X."/>
            <person name="Kougias P.G."/>
            <person name="Basile A."/>
            <person name="Luo G."/>
            <person name="Schluter A."/>
            <person name="Konstantinidis K.T."/>
            <person name="Angelidaki I."/>
        </authorList>
    </citation>
    <scope>NUCLEOTIDE SEQUENCE</scope>
    <source>
        <strain evidence="6">AS06rmzACSIP_7</strain>
    </source>
</reference>
<protein>
    <submittedName>
        <fullName evidence="6">ABC transporter ATP-binding protein</fullName>
    </submittedName>
</protein>
<dbReference type="InterPro" id="IPR015860">
    <property type="entry name" value="ABC_transpr_TagH-like"/>
</dbReference>
<dbReference type="PANTHER" id="PTHR46743">
    <property type="entry name" value="TEICHOIC ACIDS EXPORT ATP-BINDING PROTEIN TAGH"/>
    <property type="match status" value="1"/>
</dbReference>
<dbReference type="GO" id="GO:0140359">
    <property type="term" value="F:ABC-type transporter activity"/>
    <property type="evidence" value="ECO:0007669"/>
    <property type="project" value="InterPro"/>
</dbReference>
<evidence type="ECO:0000256" key="3">
    <source>
        <dbReference type="ARBA" id="ARBA00022741"/>
    </source>
</evidence>
<sequence>MELAISFENVYKTYPLYHHMTGGIKNFIFHLPKSLESIKNSKYEALHNISFSVFKGETLGIIGKNGAGKSTILGLIAGVLKPNSGSVKVMGRISPLLELGAGFHFELTGRENILLKGVLIGLSRTEVLARMDEIIAFSELGDFVDQPVRIYSSGMLARLGFSIVANLDPEILLIDEILAVEDAAFQEKCLNRMMEFRRRGVTMVFVSHAMDNVRKICDRAVWIETHSVKMIGEPSNVVLAYSS</sequence>
<dbReference type="SUPFAM" id="SSF52540">
    <property type="entry name" value="P-loop containing nucleoside triphosphate hydrolases"/>
    <property type="match status" value="1"/>
</dbReference>
<reference evidence="6" key="2">
    <citation type="submission" date="2020-01" db="EMBL/GenBank/DDBJ databases">
        <authorList>
            <person name="Campanaro S."/>
        </authorList>
    </citation>
    <scope>NUCLEOTIDE SEQUENCE</scope>
    <source>
        <strain evidence="6">AS06rmzACSIP_7</strain>
    </source>
</reference>
<dbReference type="InterPro" id="IPR003593">
    <property type="entry name" value="AAA+_ATPase"/>
</dbReference>
<dbReference type="InterPro" id="IPR017871">
    <property type="entry name" value="ABC_transporter-like_CS"/>
</dbReference>
<dbReference type="GO" id="GO:0016020">
    <property type="term" value="C:membrane"/>
    <property type="evidence" value="ECO:0007669"/>
    <property type="project" value="InterPro"/>
</dbReference>
<dbReference type="InterPro" id="IPR050683">
    <property type="entry name" value="Bact_Polysacc_Export_ATP-bd"/>
</dbReference>
<gene>
    <name evidence="6" type="ORF">GXY80_12955</name>
</gene>
<dbReference type="AlphaFoldDB" id="A0A971S286"/>
<dbReference type="InterPro" id="IPR003439">
    <property type="entry name" value="ABC_transporter-like_ATP-bd"/>
</dbReference>
<evidence type="ECO:0000259" key="5">
    <source>
        <dbReference type="PROSITE" id="PS50893"/>
    </source>
</evidence>
<name>A0A971S286_9BACT</name>
<comment type="similarity">
    <text evidence="1">Belongs to the ABC transporter superfamily.</text>
</comment>
<dbReference type="PANTHER" id="PTHR46743:SF2">
    <property type="entry name" value="TEICHOIC ACIDS EXPORT ATP-BINDING PROTEIN TAGH"/>
    <property type="match status" value="1"/>
</dbReference>
<keyword evidence="3" id="KW-0547">Nucleotide-binding</keyword>
<dbReference type="PROSITE" id="PS50893">
    <property type="entry name" value="ABC_TRANSPORTER_2"/>
    <property type="match status" value="1"/>
</dbReference>